<dbReference type="Gene3D" id="1.10.3640.10">
    <property type="entry name" value="Semialdehyde dehydrogenase-like, C-terminal"/>
    <property type="match status" value="1"/>
</dbReference>
<dbReference type="Gene3D" id="3.40.50.720">
    <property type="entry name" value="NAD(P)-binding Rossmann-like Domain"/>
    <property type="match status" value="1"/>
</dbReference>
<dbReference type="InterPro" id="IPR037161">
    <property type="entry name" value="Semialdehyde_DH-like_C"/>
</dbReference>
<evidence type="ECO:0000259" key="2">
    <source>
        <dbReference type="Pfam" id="PF16896"/>
    </source>
</evidence>
<name>A0ABT4XQQ1_9RHOB</name>
<dbReference type="InterPro" id="IPR036291">
    <property type="entry name" value="NAD(P)-bd_dom_sf"/>
</dbReference>
<comment type="caution">
    <text evidence="3">The sequence shown here is derived from an EMBL/GenBank/DDBJ whole genome shotgun (WGS) entry which is preliminary data.</text>
</comment>
<dbReference type="SUPFAM" id="SSF51735">
    <property type="entry name" value="NAD(P)-binding Rossmann-fold domains"/>
    <property type="match status" value="1"/>
</dbReference>
<feature type="domain" description="KARI N-terminal Rossmann" evidence="1">
    <location>
        <begin position="3"/>
        <end position="89"/>
    </location>
</feature>
<dbReference type="Proteomes" id="UP001210720">
    <property type="component" value="Unassembled WGS sequence"/>
</dbReference>
<feature type="domain" description="Phosphogluconate dehydrogenase (decarboxylating) C-terminal" evidence="2">
    <location>
        <begin position="125"/>
        <end position="277"/>
    </location>
</feature>
<organism evidence="3 4">
    <name type="scientific">Thalassococcus lentus</name>
    <dbReference type="NCBI Taxonomy" id="1210524"/>
    <lineage>
        <taxon>Bacteria</taxon>
        <taxon>Pseudomonadati</taxon>
        <taxon>Pseudomonadota</taxon>
        <taxon>Alphaproteobacteria</taxon>
        <taxon>Rhodobacterales</taxon>
        <taxon>Roseobacteraceae</taxon>
        <taxon>Thalassococcus</taxon>
    </lineage>
</organism>
<dbReference type="Pfam" id="PF07991">
    <property type="entry name" value="KARI_N"/>
    <property type="match status" value="1"/>
</dbReference>
<dbReference type="InterPro" id="IPR031663">
    <property type="entry name" value="PGDH_C"/>
</dbReference>
<accession>A0ABT4XQQ1</accession>
<dbReference type="RefSeq" id="WP_271431643.1">
    <property type="nucleotide sequence ID" value="NZ_JAQIOY010000002.1"/>
</dbReference>
<reference evidence="3 4" key="1">
    <citation type="submission" date="2023-01" db="EMBL/GenBank/DDBJ databases">
        <title>Thalassococcus onchidii sp. nov., isolated from a marine invertebrate from the South China Sea.</title>
        <authorList>
            <person name="Xu S."/>
            <person name="Liu Z."/>
            <person name="Xu Y."/>
        </authorList>
    </citation>
    <scope>NUCLEOTIDE SEQUENCE [LARGE SCALE GENOMIC DNA]</scope>
    <source>
        <strain evidence="3 4">KCTC 32084</strain>
    </source>
</reference>
<sequence>MTRIALMGAGGKMGVRLSKNLIDSPYDVEHIEISEAGRERLAQKAGLQSVAGTDNIGEADVVLLAVPDRMIGKIAHSIIDDVKPGAALVVLDAAAPYAGEMPKRDDVTYFCSHPCHPPIFDFTPDEAVQRDFFGGIDAPQGIVCALIQGPEEHYALCEDIAKRIYGPVSRSHRCTLEQIAILEPALSESVGATMCMALREAADKAEAMGVPKDAAHDFLLGHMKILLAIAFDIFPEGKLSDGAIHAVNQAKPRIFKEDWLDNIFSTEAVRQSVIDICHPEGIDT</sequence>
<evidence type="ECO:0000259" key="1">
    <source>
        <dbReference type="Pfam" id="PF07991"/>
    </source>
</evidence>
<dbReference type="InterPro" id="IPR013116">
    <property type="entry name" value="KARI_N"/>
</dbReference>
<protein>
    <submittedName>
        <fullName evidence="3">NAD(P)-binding domain-containing protein</fullName>
    </submittedName>
</protein>
<dbReference type="EMBL" id="JAQIOY010000002">
    <property type="protein sequence ID" value="MDA7424282.1"/>
    <property type="molecule type" value="Genomic_DNA"/>
</dbReference>
<gene>
    <name evidence="3" type="ORF">PFY00_06055</name>
</gene>
<evidence type="ECO:0000313" key="4">
    <source>
        <dbReference type="Proteomes" id="UP001210720"/>
    </source>
</evidence>
<proteinExistence type="predicted"/>
<evidence type="ECO:0000313" key="3">
    <source>
        <dbReference type="EMBL" id="MDA7424282.1"/>
    </source>
</evidence>
<dbReference type="Pfam" id="PF16896">
    <property type="entry name" value="PGDH_C"/>
    <property type="match status" value="1"/>
</dbReference>
<keyword evidence="4" id="KW-1185">Reference proteome</keyword>